<feature type="binding site" evidence="9">
    <location>
        <begin position="69"/>
        <end position="73"/>
    </location>
    <ligand>
        <name>substrate</name>
    </ligand>
</feature>
<evidence type="ECO:0000256" key="1">
    <source>
        <dbReference type="ARBA" id="ARBA00004496"/>
    </source>
</evidence>
<feature type="binding site" evidence="9">
    <location>
        <begin position="45"/>
        <end position="46"/>
    </location>
    <ligand>
        <name>FMN</name>
        <dbReference type="ChEBI" id="CHEBI:58210"/>
    </ligand>
</feature>
<dbReference type="GO" id="GO:0005737">
    <property type="term" value="C:cytoplasm"/>
    <property type="evidence" value="ECO:0007669"/>
    <property type="project" value="UniProtKB-SubCell"/>
</dbReference>
<protein>
    <recommendedName>
        <fullName evidence="9">Dihydroorotate dehydrogenase</fullName>
        <shortName evidence="9">DHOD</shortName>
        <shortName evidence="9">DHODase</shortName>
        <shortName evidence="9">DHOdehase</shortName>
        <ecNumber evidence="9">1.3.-.-</ecNumber>
    </recommendedName>
</protein>
<feature type="binding site" evidence="9">
    <location>
        <position position="128"/>
    </location>
    <ligand>
        <name>FMN</name>
        <dbReference type="ChEBI" id="CHEBI:58210"/>
    </ligand>
</feature>
<dbReference type="HOGENOM" id="CLU_042042_0_0_11"/>
<comment type="cofactor">
    <cofactor evidence="9">
        <name>FMN</name>
        <dbReference type="ChEBI" id="CHEBI:58210"/>
    </cofactor>
    <text evidence="9">Binds 1 FMN per subunit.</text>
</comment>
<dbReference type="OrthoDB" id="9794954at2"/>
<dbReference type="CDD" id="cd04740">
    <property type="entry name" value="DHOD_1B_like"/>
    <property type="match status" value="1"/>
</dbReference>
<dbReference type="GO" id="GO:0004152">
    <property type="term" value="F:dihydroorotate dehydrogenase activity"/>
    <property type="evidence" value="ECO:0007669"/>
    <property type="project" value="UniProtKB-UniRule"/>
</dbReference>
<feature type="binding site" evidence="9">
    <location>
        <position position="218"/>
    </location>
    <ligand>
        <name>FMN</name>
        <dbReference type="ChEBI" id="CHEBI:58210"/>
    </ligand>
</feature>
<dbReference type="EC" id="1.3.-.-" evidence="9"/>
<feature type="binding site" evidence="9">
    <location>
        <position position="21"/>
    </location>
    <ligand>
        <name>FMN</name>
        <dbReference type="ChEBI" id="CHEBI:58210"/>
    </ligand>
</feature>
<feature type="active site" description="Nucleophile" evidence="9">
    <location>
        <position position="131"/>
    </location>
</feature>
<dbReference type="GO" id="GO:0044205">
    <property type="term" value="P:'de novo' UMP biosynthetic process"/>
    <property type="evidence" value="ECO:0007669"/>
    <property type="project" value="UniProtKB-UniRule"/>
</dbReference>
<feature type="domain" description="Dihydroorotate dehydrogenase catalytic" evidence="10">
    <location>
        <begin position="4"/>
        <end position="287"/>
    </location>
</feature>
<dbReference type="InterPro" id="IPR012135">
    <property type="entry name" value="Dihydroorotate_DH_1_2"/>
</dbReference>
<evidence type="ECO:0000256" key="8">
    <source>
        <dbReference type="ARBA" id="ARBA00023002"/>
    </source>
</evidence>
<gene>
    <name evidence="9" type="primary">pyrD</name>
    <name evidence="11" type="ordered locus">Arch_1022</name>
</gene>
<comment type="pathway">
    <text evidence="2 9">Pyrimidine metabolism; UMP biosynthesis via de novo pathway.</text>
</comment>
<keyword evidence="7 9" id="KW-0665">Pyrimidine biosynthesis</keyword>
<dbReference type="PIRSF" id="PIRSF000164">
    <property type="entry name" value="DHO_oxidase"/>
    <property type="match status" value="1"/>
</dbReference>
<dbReference type="InterPro" id="IPR001295">
    <property type="entry name" value="Dihydroorotate_DH_CS"/>
</dbReference>
<comment type="subcellular location">
    <subcellularLocation>
        <location evidence="1 9">Cytoplasm</location>
    </subcellularLocation>
</comment>
<evidence type="ECO:0000256" key="5">
    <source>
        <dbReference type="ARBA" id="ARBA00022630"/>
    </source>
</evidence>
<evidence type="ECO:0000259" key="10">
    <source>
        <dbReference type="Pfam" id="PF01180"/>
    </source>
</evidence>
<dbReference type="Proteomes" id="UP000000376">
    <property type="component" value="Chromosome"/>
</dbReference>
<evidence type="ECO:0000313" key="12">
    <source>
        <dbReference type="Proteomes" id="UP000000376"/>
    </source>
</evidence>
<reference evidence="11 12" key="1">
    <citation type="journal article" date="2010" name="Stand. Genomic Sci.">
        <title>Complete genome sequence of Arcanobacterium haemolyticum type strain (11018).</title>
        <authorList>
            <person name="Yasawong M."/>
            <person name="Teshima H."/>
            <person name="Lapidus A."/>
            <person name="Nolan M."/>
            <person name="Lucas S."/>
            <person name="Glavina Del Rio T."/>
            <person name="Tice H."/>
            <person name="Cheng J."/>
            <person name="Bruce D."/>
            <person name="Detter C."/>
            <person name="Tapia R."/>
            <person name="Han C."/>
            <person name="Goodwin L."/>
            <person name="Pitluck S."/>
            <person name="Liolios K."/>
            <person name="Ivanova N."/>
            <person name="Mavromatis K."/>
            <person name="Mikhailova N."/>
            <person name="Pati A."/>
            <person name="Chen A."/>
            <person name="Palaniappan K."/>
            <person name="Land M."/>
            <person name="Hauser L."/>
            <person name="Chang Y."/>
            <person name="Jeffries C."/>
            <person name="Rohde M."/>
            <person name="Sikorski J."/>
            <person name="Pukall R."/>
            <person name="Goker M."/>
            <person name="Woyke T."/>
            <person name="Bristow J."/>
            <person name="Eisen J."/>
            <person name="Markowitz V."/>
            <person name="Hugenholtz P."/>
            <person name="Kyrpides N."/>
            <person name="Klenk H."/>
        </authorList>
    </citation>
    <scope>NUCLEOTIDE SEQUENCE [LARGE SCALE GENOMIC DNA]</scope>
    <source>
        <strain evidence="12">ATCC 9345 / DSM 20595 / CCUG 17215 / LMG 16163 / NBRC 15585 / NCTC 8452 / 11018</strain>
    </source>
</reference>
<feature type="binding site" evidence="9">
    <location>
        <position position="128"/>
    </location>
    <ligand>
        <name>substrate</name>
    </ligand>
</feature>
<proteinExistence type="inferred from homology"/>
<name>D7BP93_ARCHD</name>
<keyword evidence="12" id="KW-1185">Reference proteome</keyword>
<feature type="binding site" evidence="9">
    <location>
        <position position="45"/>
    </location>
    <ligand>
        <name>substrate</name>
    </ligand>
</feature>
<feature type="binding site" evidence="9">
    <location>
        <position position="100"/>
    </location>
    <ligand>
        <name>FMN</name>
        <dbReference type="ChEBI" id="CHEBI:58210"/>
    </ligand>
</feature>
<dbReference type="EMBL" id="CP002045">
    <property type="protein sequence ID" value="ADH92742.1"/>
    <property type="molecule type" value="Genomic_DNA"/>
</dbReference>
<comment type="catalytic activity">
    <reaction evidence="9">
        <text>(S)-dihydroorotate + A = orotate + AH2</text>
        <dbReference type="Rhea" id="RHEA:18073"/>
        <dbReference type="ChEBI" id="CHEBI:13193"/>
        <dbReference type="ChEBI" id="CHEBI:17499"/>
        <dbReference type="ChEBI" id="CHEBI:30839"/>
        <dbReference type="ChEBI" id="CHEBI:30864"/>
    </reaction>
</comment>
<dbReference type="GO" id="GO:0006207">
    <property type="term" value="P:'de novo' pyrimidine nucleobase biosynthetic process"/>
    <property type="evidence" value="ECO:0007669"/>
    <property type="project" value="InterPro"/>
</dbReference>
<dbReference type="PANTHER" id="PTHR48109">
    <property type="entry name" value="DIHYDROOROTATE DEHYDROGENASE (QUINONE), MITOCHONDRIAL-RELATED"/>
    <property type="match status" value="1"/>
</dbReference>
<feature type="binding site" evidence="9">
    <location>
        <begin position="193"/>
        <end position="194"/>
    </location>
    <ligand>
        <name>substrate</name>
    </ligand>
</feature>
<dbReference type="RefSeq" id="WP_013170238.1">
    <property type="nucleotide sequence ID" value="NC_014218.1"/>
</dbReference>
<dbReference type="InterPro" id="IPR049622">
    <property type="entry name" value="Dihydroorotate_DH_I"/>
</dbReference>
<dbReference type="PANTHER" id="PTHR48109:SF1">
    <property type="entry name" value="DIHYDROOROTATE DEHYDROGENASE (FUMARATE)"/>
    <property type="match status" value="1"/>
</dbReference>
<dbReference type="InterPro" id="IPR050074">
    <property type="entry name" value="DHO_dehydrogenase"/>
</dbReference>
<evidence type="ECO:0000256" key="9">
    <source>
        <dbReference type="HAMAP-Rule" id="MF_00224"/>
    </source>
</evidence>
<keyword evidence="6 9" id="KW-0288">FMN</keyword>
<keyword evidence="8 9" id="KW-0560">Oxidoreductase</keyword>
<feature type="binding site" evidence="9">
    <location>
        <begin position="244"/>
        <end position="245"/>
    </location>
    <ligand>
        <name>FMN</name>
        <dbReference type="ChEBI" id="CHEBI:58210"/>
    </ligand>
</feature>
<keyword evidence="4 9" id="KW-0963">Cytoplasm</keyword>
<evidence type="ECO:0000256" key="6">
    <source>
        <dbReference type="ARBA" id="ARBA00022643"/>
    </source>
</evidence>
<dbReference type="FunFam" id="3.20.20.70:FF:000027">
    <property type="entry name" value="Dihydropyrimidine dehydrogenase [NADP(+)]"/>
    <property type="match status" value="1"/>
</dbReference>
<dbReference type="InterPro" id="IPR013785">
    <property type="entry name" value="Aldolase_TIM"/>
</dbReference>
<dbReference type="HAMAP" id="MF_00224">
    <property type="entry name" value="DHO_dh_type1"/>
    <property type="match status" value="1"/>
</dbReference>
<dbReference type="InterPro" id="IPR005720">
    <property type="entry name" value="Dihydroorotate_DH_cat"/>
</dbReference>
<dbReference type="NCBIfam" id="NF005574">
    <property type="entry name" value="PRK07259.1"/>
    <property type="match status" value="1"/>
</dbReference>
<evidence type="ECO:0000256" key="2">
    <source>
        <dbReference type="ARBA" id="ARBA00004725"/>
    </source>
</evidence>
<sequence>MNRLSVSLCGIDLDNPVMGASGTFGFGAEFAALWDINELGTFSFKGTTAEPRHGKAQPRIAEAPGGMLNAIGLANPGVDAVVAHELPAMKSYFHKPVMANVAGFSIAEYKHVAATLDAVENVGWLEINVSCPNVHDGGKTFADSPESAAEVCAEIKSVTSKPVIMKLSPNSSRVVEIAQACEVAGADALSLINTFVGMRLNLRTGAPILANRTGGVSGPGVFPMAIRLIWDVSHAVNIPIIGIGGVQSAADVLEMMHAGATAVQVGTANLIDPYACHTIIRDLPGEMNRNGISSLRDLVKKYEKGIN</sequence>
<keyword evidence="5 9" id="KW-0285">Flavoprotein</keyword>
<evidence type="ECO:0000256" key="7">
    <source>
        <dbReference type="ARBA" id="ARBA00022975"/>
    </source>
</evidence>
<dbReference type="STRING" id="644284.Arch_1022"/>
<feature type="binding site" evidence="9">
    <location>
        <position position="166"/>
    </location>
    <ligand>
        <name>FMN</name>
        <dbReference type="ChEBI" id="CHEBI:58210"/>
    </ligand>
</feature>
<comment type="similarity">
    <text evidence="3 9">Belongs to the dihydroorotate dehydrogenase family. Type 1 subfamily.</text>
</comment>
<dbReference type="InterPro" id="IPR024920">
    <property type="entry name" value="Dihydroorotate_DH_1"/>
</dbReference>
<comment type="function">
    <text evidence="9">Catalyzes the conversion of dihydroorotate to orotate.</text>
</comment>
<dbReference type="SUPFAM" id="SSF51395">
    <property type="entry name" value="FMN-linked oxidoreductases"/>
    <property type="match status" value="1"/>
</dbReference>
<dbReference type="KEGG" id="ahe:Arch_1022"/>
<dbReference type="PROSITE" id="PS00912">
    <property type="entry name" value="DHODEHASE_2"/>
    <property type="match status" value="1"/>
</dbReference>
<dbReference type="Gene3D" id="3.20.20.70">
    <property type="entry name" value="Aldolase class I"/>
    <property type="match status" value="1"/>
</dbReference>
<feature type="binding site" evidence="9">
    <location>
        <position position="192"/>
    </location>
    <ligand>
        <name>FMN</name>
        <dbReference type="ChEBI" id="CHEBI:58210"/>
    </ligand>
</feature>
<dbReference type="AlphaFoldDB" id="D7BP93"/>
<evidence type="ECO:0000256" key="3">
    <source>
        <dbReference type="ARBA" id="ARBA00008008"/>
    </source>
</evidence>
<evidence type="ECO:0000256" key="4">
    <source>
        <dbReference type="ARBA" id="ARBA00022490"/>
    </source>
</evidence>
<dbReference type="eggNOG" id="COG0167">
    <property type="taxonomic scope" value="Bacteria"/>
</dbReference>
<dbReference type="NCBIfam" id="TIGR01037">
    <property type="entry name" value="pyrD_sub1_fam"/>
    <property type="match status" value="1"/>
</dbReference>
<dbReference type="InterPro" id="IPR033888">
    <property type="entry name" value="DHOD_1B"/>
</dbReference>
<accession>D7BP93</accession>
<evidence type="ECO:0000313" key="11">
    <source>
        <dbReference type="EMBL" id="ADH92742.1"/>
    </source>
</evidence>
<organism evidence="11 12">
    <name type="scientific">Arcanobacterium haemolyticum (strain ATCC 9345 / DSM 20595 / CCM 5947 / CCUG 17215 / LMG 16163 / NBRC 15585 / NCTC 8452 / 11018)</name>
    <dbReference type="NCBI Taxonomy" id="644284"/>
    <lineage>
        <taxon>Bacteria</taxon>
        <taxon>Bacillati</taxon>
        <taxon>Actinomycetota</taxon>
        <taxon>Actinomycetes</taxon>
        <taxon>Actinomycetales</taxon>
        <taxon>Actinomycetaceae</taxon>
        <taxon>Arcanobacterium</taxon>
    </lineage>
</organism>
<feature type="binding site" evidence="9">
    <location>
        <begin position="266"/>
        <end position="267"/>
    </location>
    <ligand>
        <name>FMN</name>
        <dbReference type="ChEBI" id="CHEBI:58210"/>
    </ligand>
</feature>
<dbReference type="UniPathway" id="UPA00070"/>
<dbReference type="Pfam" id="PF01180">
    <property type="entry name" value="DHO_dh"/>
    <property type="match status" value="1"/>
</dbReference>